<proteinExistence type="inferred from homology"/>
<dbReference type="GO" id="GO:0071031">
    <property type="term" value="P:nuclear mRNA surveillance of mRNA 3'-end processing"/>
    <property type="evidence" value="ECO:0007669"/>
    <property type="project" value="TreeGrafter"/>
</dbReference>
<dbReference type="EMBL" id="OV170228">
    <property type="protein sequence ID" value="CAH0729254.1"/>
    <property type="molecule type" value="Genomic_DNA"/>
</dbReference>
<keyword evidence="5" id="KW-0963">Cytoplasm</keyword>
<dbReference type="FunFam" id="3.40.50.1010:FF:000010">
    <property type="entry name" value="Exosome complex exonuclease DIS3"/>
    <property type="match status" value="1"/>
</dbReference>
<dbReference type="FunFam" id="2.40.50.140:FF:000125">
    <property type="entry name" value="exosome complex exonuclease RRP44 isoform X1"/>
    <property type="match status" value="1"/>
</dbReference>
<evidence type="ECO:0000313" key="20">
    <source>
        <dbReference type="EMBL" id="CAH0729254.1"/>
    </source>
</evidence>
<dbReference type="Proteomes" id="UP000838878">
    <property type="component" value="Chromosome 8"/>
</dbReference>
<dbReference type="InterPro" id="IPR041505">
    <property type="entry name" value="Dis3_CSD2"/>
</dbReference>
<organism evidence="20 21">
    <name type="scientific">Brenthis ino</name>
    <name type="common">lesser marbled fritillary</name>
    <dbReference type="NCBI Taxonomy" id="405034"/>
    <lineage>
        <taxon>Eukaryota</taxon>
        <taxon>Metazoa</taxon>
        <taxon>Ecdysozoa</taxon>
        <taxon>Arthropoda</taxon>
        <taxon>Hexapoda</taxon>
        <taxon>Insecta</taxon>
        <taxon>Pterygota</taxon>
        <taxon>Neoptera</taxon>
        <taxon>Endopterygota</taxon>
        <taxon>Lepidoptera</taxon>
        <taxon>Glossata</taxon>
        <taxon>Ditrysia</taxon>
        <taxon>Papilionoidea</taxon>
        <taxon>Nymphalidae</taxon>
        <taxon>Heliconiinae</taxon>
        <taxon>Argynnini</taxon>
        <taxon>Brenthis</taxon>
    </lineage>
</organism>
<evidence type="ECO:0000256" key="6">
    <source>
        <dbReference type="ARBA" id="ARBA00022552"/>
    </source>
</evidence>
<feature type="domain" description="RNB" evidence="19">
    <location>
        <begin position="462"/>
        <end position="798"/>
    </location>
</feature>
<comment type="subcellular location">
    <subcellularLocation>
        <location evidence="2">Cytoplasm</location>
    </subcellularLocation>
    <subcellularLocation>
        <location evidence="3">Nucleus</location>
        <location evidence="3">Nucleolus</location>
    </subcellularLocation>
</comment>
<keyword evidence="10" id="KW-0271">Exosome</keyword>
<feature type="compositionally biased region" description="Basic residues" evidence="17">
    <location>
        <begin position="962"/>
        <end position="971"/>
    </location>
</feature>
<evidence type="ECO:0000256" key="13">
    <source>
        <dbReference type="ARBA" id="ARBA00023242"/>
    </source>
</evidence>
<evidence type="ECO:0000259" key="19">
    <source>
        <dbReference type="SMART" id="SM00955"/>
    </source>
</evidence>
<feature type="region of interest" description="Disordered" evidence="17">
    <location>
        <begin position="941"/>
        <end position="971"/>
    </location>
</feature>
<name>A0A8J9YFT5_9NEOP</name>
<dbReference type="InterPro" id="IPR002716">
    <property type="entry name" value="PIN_dom"/>
</dbReference>
<dbReference type="SUPFAM" id="SSF50249">
    <property type="entry name" value="Nucleic acid-binding proteins"/>
    <property type="match status" value="3"/>
</dbReference>
<dbReference type="Gene3D" id="2.40.50.690">
    <property type="match status" value="1"/>
</dbReference>
<reference evidence="20" key="1">
    <citation type="submission" date="2021-12" db="EMBL/GenBank/DDBJ databases">
        <authorList>
            <person name="Martin H S."/>
        </authorList>
    </citation>
    <scope>NUCLEOTIDE SEQUENCE</scope>
</reference>
<dbReference type="InterPro" id="IPR033771">
    <property type="entry name" value="Rrp44_CSD1"/>
</dbReference>
<evidence type="ECO:0000256" key="15">
    <source>
        <dbReference type="ARBA" id="ARBA00077930"/>
    </source>
</evidence>
<dbReference type="GO" id="GO:0000176">
    <property type="term" value="C:nuclear exosome (RNase complex)"/>
    <property type="evidence" value="ECO:0007669"/>
    <property type="project" value="UniProtKB-ARBA"/>
</dbReference>
<evidence type="ECO:0000256" key="10">
    <source>
        <dbReference type="ARBA" id="ARBA00022835"/>
    </source>
</evidence>
<dbReference type="InterPro" id="IPR050180">
    <property type="entry name" value="RNR_Ribonuclease"/>
</dbReference>
<keyword evidence="12" id="KW-0694">RNA-binding</keyword>
<feature type="domain" description="PIN" evidence="18">
    <location>
        <begin position="63"/>
        <end position="182"/>
    </location>
</feature>
<dbReference type="Pfam" id="PF17849">
    <property type="entry name" value="OB_Dis3"/>
    <property type="match status" value="1"/>
</dbReference>
<evidence type="ECO:0000256" key="5">
    <source>
        <dbReference type="ARBA" id="ARBA00022490"/>
    </source>
</evidence>
<dbReference type="Gene3D" id="3.40.50.1010">
    <property type="entry name" value="5'-nuclease"/>
    <property type="match status" value="1"/>
</dbReference>
<dbReference type="InterPro" id="IPR001900">
    <property type="entry name" value="RNase_II/R"/>
</dbReference>
<evidence type="ECO:0000256" key="8">
    <source>
        <dbReference type="ARBA" id="ARBA00022759"/>
    </source>
</evidence>
<dbReference type="GO" id="GO:0004519">
    <property type="term" value="F:endonuclease activity"/>
    <property type="evidence" value="ECO:0007669"/>
    <property type="project" value="UniProtKB-KW"/>
</dbReference>
<dbReference type="InterPro" id="IPR029060">
    <property type="entry name" value="PIN-like_dom_sf"/>
</dbReference>
<feature type="compositionally biased region" description="Basic and acidic residues" evidence="17">
    <location>
        <begin position="941"/>
        <end position="959"/>
    </location>
</feature>
<evidence type="ECO:0000256" key="1">
    <source>
        <dbReference type="ARBA" id="ARBA00001946"/>
    </source>
</evidence>
<dbReference type="SMART" id="SM00670">
    <property type="entry name" value="PINc"/>
    <property type="match status" value="1"/>
</dbReference>
<dbReference type="SMART" id="SM00955">
    <property type="entry name" value="RNB"/>
    <property type="match status" value="1"/>
</dbReference>
<sequence length="971" mass="109579">MWTTKTFLTKTKRGNVLKIVREHYLRDDLLCGSAACNLCPHKDDEFVLDDKPKSVCSLFDYNHYLILDTNVVLHQIDVLEEDALKNVIILQTVLEEVKHQNTAIFQRLLEIIGNKKRKFHSFVNEHHKDTYVERKPGEKQNDRNDRAIRKAAAWYASHVSINNVAGQFPQIVLLTDDENNRKIAQEEGIVCCSVKDYIENVTDFPGLSDKLSKNVIPESCTKDALYPAHLTPIQIHSGIRNGKLHQGTFHASRDNFLEGNASINGYEKPILLQGHIGINRAIDGDIVAIEILPEEEWRKPSDIVLEDKAEDPGDFLEEESQLLNTKPSVPDEDISPTGKVVGIIRRKWRQYCGILMPSKFPGATRHLFTPAEKRVPRVRIETRQSDILASQRILVALDSWPRNSRYPLGHFVRSLGPIGDKDAENEVILLEHDVPHARFSEAVLACLPPDAWTIPEEEIKKRVDLRSICVCSVDPPGCTDIDDALHARPMATTDGLTTYDVGVHIADVTHFVRPNTALDKEAASRSTTVYLVDKRIDMVPDLLSSNLCSLRGGEERLAFSCVWEIDENANILSTKFHKSVIKSRAAMTYEEAQIAIDDPSRNDDVASSLRVLNALAKKLKQKRLDNGALLLASPEIRFQVDSETHDPIEVQAKKVVDTNSMVEEFMLLANVSVAERLAAAFPQCALLRRHPAPPPANFHTFLKAARQQGFELDVSTNKSFSKSLNEAVIPDRPFFNTLLRIMATRCMQQAIYFSSGTKTQDEFYHYGLACPIYTHFTSPIRRYADVIVHRLLAASIGADVTHASLLDTKHADALCENLNYRHRQAQYAGRASVALNTHILFKNREEIEAAVVLAVKRNALQVLIPKYGLEGPLYLPSDKFTYNEEEHVQVCNGTTLKTFDELTVRLTLDSSNLQHRKLVFQLVTPYIPGVSYEPANKMDVDTDEMKSVEKNEKKRKETSNIRTKKKSKKTM</sequence>
<dbReference type="Pfam" id="PF00773">
    <property type="entry name" value="RNB"/>
    <property type="match status" value="1"/>
</dbReference>
<dbReference type="GO" id="GO:0003723">
    <property type="term" value="F:RNA binding"/>
    <property type="evidence" value="ECO:0007669"/>
    <property type="project" value="UniProtKB-KW"/>
</dbReference>
<keyword evidence="21" id="KW-1185">Reference proteome</keyword>
<dbReference type="GO" id="GO:0016075">
    <property type="term" value="P:rRNA catabolic process"/>
    <property type="evidence" value="ECO:0007669"/>
    <property type="project" value="TreeGrafter"/>
</dbReference>
<dbReference type="Gene3D" id="2.40.50.140">
    <property type="entry name" value="Nucleic acid-binding proteins"/>
    <property type="match status" value="1"/>
</dbReference>
<dbReference type="InterPro" id="IPR012340">
    <property type="entry name" value="NA-bd_OB-fold"/>
</dbReference>
<dbReference type="Pfam" id="PF17216">
    <property type="entry name" value="Rrp44_CSD1"/>
    <property type="match status" value="1"/>
</dbReference>
<dbReference type="Gene3D" id="2.40.50.700">
    <property type="match status" value="1"/>
</dbReference>
<evidence type="ECO:0000256" key="16">
    <source>
        <dbReference type="RuleBase" id="RU003901"/>
    </source>
</evidence>
<keyword evidence="8" id="KW-0255">Endonuclease</keyword>
<dbReference type="SUPFAM" id="SSF88723">
    <property type="entry name" value="PIN domain-like"/>
    <property type="match status" value="1"/>
</dbReference>
<keyword evidence="13" id="KW-0539">Nucleus</keyword>
<evidence type="ECO:0000256" key="2">
    <source>
        <dbReference type="ARBA" id="ARBA00004496"/>
    </source>
</evidence>
<dbReference type="InterPro" id="IPR022966">
    <property type="entry name" value="RNase_II/R_CS"/>
</dbReference>
<keyword evidence="7" id="KW-0540">Nuclease</keyword>
<accession>A0A8J9YFT5</accession>
<dbReference type="CDD" id="cd09862">
    <property type="entry name" value="PIN_Rrp44-like"/>
    <property type="match status" value="1"/>
</dbReference>
<comment type="cofactor">
    <cofactor evidence="1">
        <name>Mg(2+)</name>
        <dbReference type="ChEBI" id="CHEBI:18420"/>
    </cofactor>
</comment>
<protein>
    <recommendedName>
        <fullName evidence="14">Protein DIS3 homolog</fullName>
    </recommendedName>
    <alternativeName>
        <fullName evidence="15">Ribosomal RNA-processing protein 44</fullName>
    </alternativeName>
</protein>
<evidence type="ECO:0000256" key="12">
    <source>
        <dbReference type="ARBA" id="ARBA00022884"/>
    </source>
</evidence>
<keyword evidence="11" id="KW-0269">Exonuclease</keyword>
<evidence type="ECO:0000256" key="14">
    <source>
        <dbReference type="ARBA" id="ARBA00077221"/>
    </source>
</evidence>
<dbReference type="GO" id="GO:0000175">
    <property type="term" value="F:3'-5'-RNA exonuclease activity"/>
    <property type="evidence" value="ECO:0007669"/>
    <property type="project" value="TreeGrafter"/>
</dbReference>
<gene>
    <name evidence="20" type="ORF">BINO364_LOCUS14378</name>
</gene>
<dbReference type="OrthoDB" id="372421at2759"/>
<dbReference type="GO" id="GO:0071034">
    <property type="term" value="P:CUT catabolic process"/>
    <property type="evidence" value="ECO:0007669"/>
    <property type="project" value="UniProtKB-ARBA"/>
</dbReference>
<dbReference type="PANTHER" id="PTHR23355:SF35">
    <property type="entry name" value="EXOSOME COMPLEX EXONUCLEASE RRP44"/>
    <property type="match status" value="1"/>
</dbReference>
<evidence type="ECO:0000256" key="7">
    <source>
        <dbReference type="ARBA" id="ARBA00022722"/>
    </source>
</evidence>
<evidence type="ECO:0000313" key="21">
    <source>
        <dbReference type="Proteomes" id="UP000838878"/>
    </source>
</evidence>
<comment type="similarity">
    <text evidence="4 16">Belongs to the RNR ribonuclease family.</text>
</comment>
<dbReference type="PANTHER" id="PTHR23355">
    <property type="entry name" value="RIBONUCLEASE"/>
    <property type="match status" value="1"/>
</dbReference>
<keyword evidence="6" id="KW-0698">rRNA processing</keyword>
<evidence type="ECO:0000256" key="4">
    <source>
        <dbReference type="ARBA" id="ARBA00005785"/>
    </source>
</evidence>
<dbReference type="GO" id="GO:0006364">
    <property type="term" value="P:rRNA processing"/>
    <property type="evidence" value="ECO:0007669"/>
    <property type="project" value="UniProtKB-KW"/>
</dbReference>
<dbReference type="GO" id="GO:0005730">
    <property type="term" value="C:nucleolus"/>
    <property type="evidence" value="ECO:0007669"/>
    <property type="project" value="UniProtKB-SubCell"/>
</dbReference>
<evidence type="ECO:0000256" key="9">
    <source>
        <dbReference type="ARBA" id="ARBA00022801"/>
    </source>
</evidence>
<dbReference type="AlphaFoldDB" id="A0A8J9YFT5"/>
<feature type="non-terminal residue" evidence="20">
    <location>
        <position position="971"/>
    </location>
</feature>
<evidence type="ECO:0000256" key="11">
    <source>
        <dbReference type="ARBA" id="ARBA00022839"/>
    </source>
</evidence>
<dbReference type="PROSITE" id="PS01175">
    <property type="entry name" value="RIBONUCLEASE_II"/>
    <property type="match status" value="1"/>
</dbReference>
<dbReference type="FunFam" id="2.40.50.700:FF:000001">
    <property type="entry name" value="Exosome complex exonuclease exoribonuclease (Rrp44)"/>
    <property type="match status" value="1"/>
</dbReference>
<dbReference type="Pfam" id="PF13638">
    <property type="entry name" value="PIN_4"/>
    <property type="match status" value="1"/>
</dbReference>
<evidence type="ECO:0000256" key="17">
    <source>
        <dbReference type="SAM" id="MobiDB-lite"/>
    </source>
</evidence>
<evidence type="ECO:0000259" key="18">
    <source>
        <dbReference type="SMART" id="SM00670"/>
    </source>
</evidence>
<dbReference type="GO" id="GO:0000177">
    <property type="term" value="C:cytoplasmic exosome (RNase complex)"/>
    <property type="evidence" value="ECO:0007669"/>
    <property type="project" value="TreeGrafter"/>
</dbReference>
<keyword evidence="9" id="KW-0378">Hydrolase</keyword>
<evidence type="ECO:0000256" key="3">
    <source>
        <dbReference type="ARBA" id="ARBA00004604"/>
    </source>
</evidence>